<evidence type="ECO:0008006" key="4">
    <source>
        <dbReference type="Google" id="ProtNLM"/>
    </source>
</evidence>
<organism evidence="2 3">
    <name type="scientific">Candidatus Buchananbacteria bacterium RIFCSPHIGHO2_01_FULL_39_14</name>
    <dbReference type="NCBI Taxonomy" id="1797532"/>
    <lineage>
        <taxon>Bacteria</taxon>
        <taxon>Candidatus Buchananiibacteriota</taxon>
    </lineage>
</organism>
<feature type="transmembrane region" description="Helical" evidence="1">
    <location>
        <begin position="6"/>
        <end position="24"/>
    </location>
</feature>
<dbReference type="EMBL" id="MHIB01000016">
    <property type="protein sequence ID" value="OGY44466.1"/>
    <property type="molecule type" value="Genomic_DNA"/>
</dbReference>
<keyword evidence="1" id="KW-0812">Transmembrane</keyword>
<evidence type="ECO:0000313" key="2">
    <source>
        <dbReference type="EMBL" id="OGY44466.1"/>
    </source>
</evidence>
<feature type="transmembrane region" description="Helical" evidence="1">
    <location>
        <begin position="31"/>
        <end position="49"/>
    </location>
</feature>
<dbReference type="Proteomes" id="UP000178930">
    <property type="component" value="Unassembled WGS sequence"/>
</dbReference>
<feature type="transmembrane region" description="Helical" evidence="1">
    <location>
        <begin position="69"/>
        <end position="88"/>
    </location>
</feature>
<protein>
    <recommendedName>
        <fullName evidence="4">Rod shape-determining protein MreD</fullName>
    </recommendedName>
</protein>
<evidence type="ECO:0000313" key="3">
    <source>
        <dbReference type="Proteomes" id="UP000178930"/>
    </source>
</evidence>
<dbReference type="AlphaFoldDB" id="A0A1G1XXZ6"/>
<proteinExistence type="predicted"/>
<gene>
    <name evidence="2" type="ORF">A2729_02270</name>
</gene>
<comment type="caution">
    <text evidence="2">The sequence shown here is derived from an EMBL/GenBank/DDBJ whole genome shotgun (WGS) entry which is preliminary data.</text>
</comment>
<dbReference type="STRING" id="1797532.A2729_02270"/>
<sequence length="174" mass="20045">MTSFLLNLLAIFLVVIFQVSFISASPWPINNINLILCLVIFFAVLINYQKALWWAFGGGLLMELFSQNFFGLITLGLIITAVILNILFNNFFTNRSFYSLLILGVIGVIGYNLLKTILGFLLIILGFKFNFYQLSFSSLFFWQPFLNSLILIVIFFTFQFSSNRLKNIFLPKNF</sequence>
<feature type="transmembrane region" description="Helical" evidence="1">
    <location>
        <begin position="100"/>
        <end position="127"/>
    </location>
</feature>
<name>A0A1G1XXZ6_9BACT</name>
<evidence type="ECO:0000256" key="1">
    <source>
        <dbReference type="SAM" id="Phobius"/>
    </source>
</evidence>
<keyword evidence="1" id="KW-0472">Membrane</keyword>
<accession>A0A1G1XXZ6</accession>
<reference evidence="2 3" key="1">
    <citation type="journal article" date="2016" name="Nat. Commun.">
        <title>Thousands of microbial genomes shed light on interconnected biogeochemical processes in an aquifer system.</title>
        <authorList>
            <person name="Anantharaman K."/>
            <person name="Brown C.T."/>
            <person name="Hug L.A."/>
            <person name="Sharon I."/>
            <person name="Castelle C.J."/>
            <person name="Probst A.J."/>
            <person name="Thomas B.C."/>
            <person name="Singh A."/>
            <person name="Wilkins M.J."/>
            <person name="Karaoz U."/>
            <person name="Brodie E.L."/>
            <person name="Williams K.H."/>
            <person name="Hubbard S.S."/>
            <person name="Banfield J.F."/>
        </authorList>
    </citation>
    <scope>NUCLEOTIDE SEQUENCE [LARGE SCALE GENOMIC DNA]</scope>
</reference>
<feature type="transmembrane region" description="Helical" evidence="1">
    <location>
        <begin position="139"/>
        <end position="158"/>
    </location>
</feature>
<keyword evidence="1" id="KW-1133">Transmembrane helix</keyword>